<dbReference type="PANTHER" id="PTHR13116:SF5">
    <property type="entry name" value="ER MEMBRANE PROTEIN COMPLEX SUBUNIT 3"/>
    <property type="match status" value="1"/>
</dbReference>
<gene>
    <name evidence="8" type="ORF">OEZ85_002676</name>
</gene>
<name>A0ABY8U380_TETOB</name>
<keyword evidence="4 7" id="KW-0812">Transmembrane</keyword>
<keyword evidence="5 7" id="KW-1133">Transmembrane helix</keyword>
<feature type="transmembrane region" description="Helical" evidence="7">
    <location>
        <begin position="154"/>
        <end position="174"/>
    </location>
</feature>
<organism evidence="8 9">
    <name type="scientific">Tetradesmus obliquus</name>
    <name type="common">Green alga</name>
    <name type="synonym">Acutodesmus obliquus</name>
    <dbReference type="NCBI Taxonomy" id="3088"/>
    <lineage>
        <taxon>Eukaryota</taxon>
        <taxon>Viridiplantae</taxon>
        <taxon>Chlorophyta</taxon>
        <taxon>core chlorophytes</taxon>
        <taxon>Chlorophyceae</taxon>
        <taxon>CS clade</taxon>
        <taxon>Sphaeropleales</taxon>
        <taxon>Scenedesmaceae</taxon>
        <taxon>Tetradesmus</taxon>
    </lineage>
</organism>
<dbReference type="InterPro" id="IPR002809">
    <property type="entry name" value="EMC3/TMCO1"/>
</dbReference>
<feature type="transmembrane region" description="Helical" evidence="7">
    <location>
        <begin position="111"/>
        <end position="134"/>
    </location>
</feature>
<keyword evidence="9" id="KW-1185">Reference proteome</keyword>
<dbReference type="SMART" id="SM01415">
    <property type="entry name" value="DUF106"/>
    <property type="match status" value="1"/>
</dbReference>
<dbReference type="Proteomes" id="UP001244341">
    <property type="component" value="Chromosome 5b"/>
</dbReference>
<evidence type="ECO:0000313" key="9">
    <source>
        <dbReference type="Proteomes" id="UP001244341"/>
    </source>
</evidence>
<evidence type="ECO:0000256" key="5">
    <source>
        <dbReference type="ARBA" id="ARBA00022989"/>
    </source>
</evidence>
<dbReference type="EMBL" id="CP126212">
    <property type="protein sequence ID" value="WIA14133.1"/>
    <property type="molecule type" value="Genomic_DNA"/>
</dbReference>
<sequence>MSRQQLCEHFLAQQQELGSTLRLVQYAHQMTSAAPVTTKVLAEIQEQQGVTRSQRIRAAANWLPESAFRMRKEFFTEKESGVFNKEPCTRPMHETMATDPSFMVDMMKKNLTGMLPQIVMGAAVSFFFSGFVMGKVPFGLSPRFRPMLQRGVDLSSLDVSYFTSLSYYFALLFASRGPFSLVFRENTLDETEMMKRQMNPMAGGAGFDAKAAFKTELQGWGAGEHEWTLLGAEDAALAVLKANAQRS</sequence>
<reference evidence="8 9" key="1">
    <citation type="submission" date="2023-05" db="EMBL/GenBank/DDBJ databases">
        <title>A 100% complete, gapless, phased diploid assembly of the Scenedesmus obliquus UTEX 3031 genome.</title>
        <authorList>
            <person name="Biondi T.C."/>
            <person name="Hanschen E.R."/>
            <person name="Kwon T."/>
            <person name="Eng W."/>
            <person name="Kruse C.P.S."/>
            <person name="Koehler S.I."/>
            <person name="Kunde Y."/>
            <person name="Gleasner C.D."/>
            <person name="You Mak K.T."/>
            <person name="Polle J."/>
            <person name="Hovde B.T."/>
            <person name="Starkenburg S.R."/>
        </authorList>
    </citation>
    <scope>NUCLEOTIDE SEQUENCE [LARGE SCALE GENOMIC DNA]</scope>
    <source>
        <strain evidence="8 9">DOE0152z</strain>
    </source>
</reference>
<protein>
    <recommendedName>
        <fullName evidence="3">ER membrane protein complex subunit 3</fullName>
    </recommendedName>
</protein>
<evidence type="ECO:0000256" key="2">
    <source>
        <dbReference type="ARBA" id="ARBA00005376"/>
    </source>
</evidence>
<dbReference type="InterPro" id="IPR008568">
    <property type="entry name" value="EMC3"/>
</dbReference>
<evidence type="ECO:0000256" key="3">
    <source>
        <dbReference type="ARBA" id="ARBA00020822"/>
    </source>
</evidence>
<comment type="subcellular location">
    <subcellularLocation>
        <location evidence="1">Membrane</location>
        <topology evidence="1">Multi-pass membrane protein</topology>
    </subcellularLocation>
</comment>
<dbReference type="Pfam" id="PF01956">
    <property type="entry name" value="EMC3_TMCO1"/>
    <property type="match status" value="1"/>
</dbReference>
<evidence type="ECO:0000256" key="4">
    <source>
        <dbReference type="ARBA" id="ARBA00022692"/>
    </source>
</evidence>
<dbReference type="PANTHER" id="PTHR13116">
    <property type="entry name" value="ER MEMBRANE PROTEIN COMPLEX SUBUNIT 3"/>
    <property type="match status" value="1"/>
</dbReference>
<evidence type="ECO:0000313" key="8">
    <source>
        <dbReference type="EMBL" id="WIA14133.1"/>
    </source>
</evidence>
<evidence type="ECO:0000256" key="6">
    <source>
        <dbReference type="ARBA" id="ARBA00023136"/>
    </source>
</evidence>
<proteinExistence type="inferred from homology"/>
<comment type="similarity">
    <text evidence="2">Belongs to the EMC3 family.</text>
</comment>
<accession>A0ABY8U380</accession>
<evidence type="ECO:0000256" key="1">
    <source>
        <dbReference type="ARBA" id="ARBA00004141"/>
    </source>
</evidence>
<evidence type="ECO:0000256" key="7">
    <source>
        <dbReference type="SAM" id="Phobius"/>
    </source>
</evidence>
<keyword evidence="6 7" id="KW-0472">Membrane</keyword>